<dbReference type="SUPFAM" id="SSF55874">
    <property type="entry name" value="ATPase domain of HSP90 chaperone/DNA topoisomerase II/histidine kinase"/>
    <property type="match status" value="1"/>
</dbReference>
<dbReference type="InterPro" id="IPR004358">
    <property type="entry name" value="Sig_transdc_His_kin-like_C"/>
</dbReference>
<feature type="domain" description="HAMP" evidence="16">
    <location>
        <begin position="170"/>
        <end position="222"/>
    </location>
</feature>
<keyword evidence="14" id="KW-1133">Transmembrane helix</keyword>
<evidence type="ECO:0000256" key="13">
    <source>
        <dbReference type="ARBA" id="ARBA00023136"/>
    </source>
</evidence>
<dbReference type="Gene3D" id="6.10.340.10">
    <property type="match status" value="1"/>
</dbReference>
<evidence type="ECO:0000256" key="4">
    <source>
        <dbReference type="ARBA" id="ARBA00012438"/>
    </source>
</evidence>
<accession>A0AAQ0HQA1</accession>
<keyword evidence="20" id="KW-1185">Reference proteome</keyword>
<dbReference type="NCBIfam" id="NF046044">
    <property type="entry name" value="PnpS"/>
    <property type="match status" value="1"/>
</dbReference>
<dbReference type="GO" id="GO:0005524">
    <property type="term" value="F:ATP binding"/>
    <property type="evidence" value="ECO:0007669"/>
    <property type="project" value="UniProtKB-KW"/>
</dbReference>
<dbReference type="InterPro" id="IPR005467">
    <property type="entry name" value="His_kinase_dom"/>
</dbReference>
<keyword evidence="12" id="KW-0902">Two-component regulatory system</keyword>
<keyword evidence="14" id="KW-0812">Transmembrane</keyword>
<organism evidence="18 19">
    <name type="scientific">Staphylococcus felis</name>
    <dbReference type="NCBI Taxonomy" id="46127"/>
    <lineage>
        <taxon>Bacteria</taxon>
        <taxon>Bacillati</taxon>
        <taxon>Bacillota</taxon>
        <taxon>Bacilli</taxon>
        <taxon>Bacillales</taxon>
        <taxon>Staphylococcaceae</taxon>
        <taxon>Staphylococcus</taxon>
    </lineage>
</organism>
<evidence type="ECO:0000256" key="12">
    <source>
        <dbReference type="ARBA" id="ARBA00023012"/>
    </source>
</evidence>
<dbReference type="FunFam" id="3.30.565.10:FF:000023">
    <property type="entry name" value="PAS domain-containing sensor histidine kinase"/>
    <property type="match status" value="1"/>
</dbReference>
<dbReference type="FunFam" id="1.10.287.130:FF:000001">
    <property type="entry name" value="Two-component sensor histidine kinase"/>
    <property type="match status" value="1"/>
</dbReference>
<dbReference type="CDD" id="cd00082">
    <property type="entry name" value="HisKA"/>
    <property type="match status" value="1"/>
</dbReference>
<dbReference type="InterPro" id="IPR050351">
    <property type="entry name" value="BphY/WalK/GraS-like"/>
</dbReference>
<dbReference type="SMART" id="SM00388">
    <property type="entry name" value="HisKA"/>
    <property type="match status" value="1"/>
</dbReference>
<dbReference type="SMART" id="SM00304">
    <property type="entry name" value="HAMP"/>
    <property type="match status" value="1"/>
</dbReference>
<dbReference type="Gene3D" id="3.30.565.10">
    <property type="entry name" value="Histidine kinase-like ATPase, C-terminal domain"/>
    <property type="match status" value="1"/>
</dbReference>
<dbReference type="Proteomes" id="UP000256337">
    <property type="component" value="Unassembled WGS sequence"/>
</dbReference>
<keyword evidence="10" id="KW-0418">Kinase</keyword>
<dbReference type="CDD" id="cd00130">
    <property type="entry name" value="PAS"/>
    <property type="match status" value="1"/>
</dbReference>
<evidence type="ECO:0000313" key="18">
    <source>
        <dbReference type="EMBL" id="REI21909.1"/>
    </source>
</evidence>
<dbReference type="InterPro" id="IPR003661">
    <property type="entry name" value="HisK_dim/P_dom"/>
</dbReference>
<dbReference type="GeneID" id="48058562"/>
<dbReference type="SMART" id="SM00091">
    <property type="entry name" value="PAS"/>
    <property type="match status" value="1"/>
</dbReference>
<dbReference type="Pfam" id="PF02518">
    <property type="entry name" value="HATPase_c"/>
    <property type="match status" value="1"/>
</dbReference>
<comment type="catalytic activity">
    <reaction evidence="1">
        <text>ATP + protein L-histidine = ADP + protein N-phospho-L-histidine.</text>
        <dbReference type="EC" id="2.7.13.3"/>
    </reaction>
</comment>
<dbReference type="GO" id="GO:0045121">
    <property type="term" value="C:membrane raft"/>
    <property type="evidence" value="ECO:0007669"/>
    <property type="project" value="UniProtKB-SubCell"/>
</dbReference>
<dbReference type="Pfam" id="PF00512">
    <property type="entry name" value="HisKA"/>
    <property type="match status" value="1"/>
</dbReference>
<evidence type="ECO:0000256" key="10">
    <source>
        <dbReference type="ARBA" id="ARBA00022777"/>
    </source>
</evidence>
<evidence type="ECO:0000256" key="5">
    <source>
        <dbReference type="ARBA" id="ARBA00017772"/>
    </source>
</evidence>
<comment type="caution">
    <text evidence="18">The sequence shown here is derived from an EMBL/GenBank/DDBJ whole genome shotgun (WGS) entry which is preliminary data.</text>
</comment>
<dbReference type="CDD" id="cd00075">
    <property type="entry name" value="HATPase"/>
    <property type="match status" value="1"/>
</dbReference>
<gene>
    <name evidence="18" type="ORF">DOS76_06070</name>
    <name evidence="17" type="ORF">I9026_05935</name>
</gene>
<evidence type="ECO:0000313" key="19">
    <source>
        <dbReference type="Proteomes" id="UP000256337"/>
    </source>
</evidence>
<dbReference type="InterPro" id="IPR003660">
    <property type="entry name" value="HAMP_dom"/>
</dbReference>
<dbReference type="InterPro" id="IPR036890">
    <property type="entry name" value="HATPase_C_sf"/>
</dbReference>
<name>A0AAQ0HQA1_9STAP</name>
<evidence type="ECO:0000256" key="11">
    <source>
        <dbReference type="ARBA" id="ARBA00022840"/>
    </source>
</evidence>
<keyword evidence="8" id="KW-0808">Transferase</keyword>
<keyword evidence="6" id="KW-1003">Cell membrane</keyword>
<dbReference type="PROSITE" id="PS50109">
    <property type="entry name" value="HIS_KIN"/>
    <property type="match status" value="1"/>
</dbReference>
<dbReference type="EMBL" id="JAEDAQ010000008">
    <property type="protein sequence ID" value="MBH9580910.1"/>
    <property type="molecule type" value="Genomic_DNA"/>
</dbReference>
<dbReference type="CDD" id="cd06225">
    <property type="entry name" value="HAMP"/>
    <property type="match status" value="1"/>
</dbReference>
<dbReference type="Gene3D" id="3.30.450.20">
    <property type="entry name" value="PAS domain"/>
    <property type="match status" value="1"/>
</dbReference>
<dbReference type="PANTHER" id="PTHR45453">
    <property type="entry name" value="PHOSPHATE REGULON SENSOR PROTEIN PHOR"/>
    <property type="match status" value="1"/>
</dbReference>
<feature type="transmembrane region" description="Helical" evidence="14">
    <location>
        <begin position="146"/>
        <end position="165"/>
    </location>
</feature>
<keyword evidence="11" id="KW-0067">ATP-binding</keyword>
<dbReference type="SMART" id="SM00387">
    <property type="entry name" value="HATPase_c"/>
    <property type="match status" value="1"/>
</dbReference>
<keyword evidence="7" id="KW-0597">Phosphoprotein</keyword>
<evidence type="ECO:0000256" key="2">
    <source>
        <dbReference type="ARBA" id="ARBA00004314"/>
    </source>
</evidence>
<dbReference type="InterPro" id="IPR003594">
    <property type="entry name" value="HATPase_dom"/>
</dbReference>
<keyword evidence="9" id="KW-0547">Nucleotide-binding</keyword>
<dbReference type="AlphaFoldDB" id="A0AAQ0HQA1"/>
<comment type="subcellular location">
    <subcellularLocation>
        <location evidence="3">Cell membrane</location>
        <topology evidence="3">Multi-pass membrane protein</topology>
    </subcellularLocation>
    <subcellularLocation>
        <location evidence="2">Membrane raft</location>
        <topology evidence="2">Multi-pass membrane protein</topology>
    </subcellularLocation>
</comment>
<evidence type="ECO:0000256" key="1">
    <source>
        <dbReference type="ARBA" id="ARBA00000085"/>
    </source>
</evidence>
<dbReference type="PRINTS" id="PR00344">
    <property type="entry name" value="BCTRLSENSOR"/>
</dbReference>
<dbReference type="GO" id="GO:0004721">
    <property type="term" value="F:phosphoprotein phosphatase activity"/>
    <property type="evidence" value="ECO:0007669"/>
    <property type="project" value="TreeGrafter"/>
</dbReference>
<dbReference type="KEGG" id="sfq:C7J90_10005"/>
<dbReference type="SUPFAM" id="SSF47384">
    <property type="entry name" value="Homodimeric domain of signal transducing histidine kinase"/>
    <property type="match status" value="1"/>
</dbReference>
<protein>
    <recommendedName>
        <fullName evidence="5">Sensor protein kinase WalK</fullName>
        <ecNumber evidence="4">2.7.13.3</ecNumber>
    </recommendedName>
</protein>
<dbReference type="InterPro" id="IPR000014">
    <property type="entry name" value="PAS"/>
</dbReference>
<feature type="transmembrane region" description="Helical" evidence="14">
    <location>
        <begin position="9"/>
        <end position="31"/>
    </location>
</feature>
<evidence type="ECO:0000256" key="8">
    <source>
        <dbReference type="ARBA" id="ARBA00022679"/>
    </source>
</evidence>
<evidence type="ECO:0000256" key="6">
    <source>
        <dbReference type="ARBA" id="ARBA00022475"/>
    </source>
</evidence>
<evidence type="ECO:0000256" key="7">
    <source>
        <dbReference type="ARBA" id="ARBA00022553"/>
    </source>
</evidence>
<reference evidence="18 19" key="1">
    <citation type="journal article" date="2018" name="Vet. Microbiol.">
        <title>Characterisation of Staphylococcus felis isolated from cats using whole genome sequencing.</title>
        <authorList>
            <person name="Worthing K."/>
            <person name="Pang S."/>
            <person name="Trott D.J."/>
            <person name="Abraham S."/>
            <person name="Coombs G.W."/>
            <person name="Jordan D."/>
            <person name="McIntyre L."/>
            <person name="Davies M.R."/>
            <person name="Norris J."/>
        </authorList>
    </citation>
    <scope>NUCLEOTIDE SEQUENCE [LARGE SCALE GENOMIC DNA]</scope>
    <source>
        <strain evidence="18 19">F25</strain>
    </source>
</reference>
<dbReference type="EMBL" id="QKYD01000104">
    <property type="protein sequence ID" value="REI21909.1"/>
    <property type="molecule type" value="Genomic_DNA"/>
</dbReference>
<evidence type="ECO:0000313" key="20">
    <source>
        <dbReference type="Proteomes" id="UP000597038"/>
    </source>
</evidence>
<dbReference type="EC" id="2.7.13.3" evidence="4"/>
<dbReference type="GO" id="GO:0005886">
    <property type="term" value="C:plasma membrane"/>
    <property type="evidence" value="ECO:0007669"/>
    <property type="project" value="UniProtKB-SubCell"/>
</dbReference>
<evidence type="ECO:0000313" key="17">
    <source>
        <dbReference type="EMBL" id="MBH9580910.1"/>
    </source>
</evidence>
<dbReference type="GO" id="GO:0016036">
    <property type="term" value="P:cellular response to phosphate starvation"/>
    <property type="evidence" value="ECO:0007669"/>
    <property type="project" value="TreeGrafter"/>
</dbReference>
<dbReference type="NCBIfam" id="TIGR00229">
    <property type="entry name" value="sensory_box"/>
    <property type="match status" value="1"/>
</dbReference>
<reference evidence="17 20" key="2">
    <citation type="submission" date="2020-12" db="EMBL/GenBank/DDBJ databases">
        <title>Genomic analysis of Staphylococcus felis from a cat with skin infection.</title>
        <authorList>
            <person name="Aslantas O."/>
            <person name="Keskin O."/>
            <person name="Buyukaltay K."/>
            <person name="Gullu Yucetepe A."/>
        </authorList>
    </citation>
    <scope>NUCLEOTIDE SEQUENCE [LARGE SCALE GENOMIC DNA]</scope>
    <source>
        <strain evidence="17 20">HARRANVET</strain>
    </source>
</reference>
<proteinExistence type="predicted"/>
<feature type="domain" description="Histidine kinase" evidence="15">
    <location>
        <begin position="352"/>
        <end position="566"/>
    </location>
</feature>
<keyword evidence="13 14" id="KW-0472">Membrane</keyword>
<dbReference type="SUPFAM" id="SSF55785">
    <property type="entry name" value="PYP-like sensor domain (PAS domain)"/>
    <property type="match status" value="1"/>
</dbReference>
<dbReference type="PANTHER" id="PTHR45453:SF1">
    <property type="entry name" value="PHOSPHATE REGULON SENSOR PROTEIN PHOR"/>
    <property type="match status" value="1"/>
</dbReference>
<evidence type="ECO:0000256" key="3">
    <source>
        <dbReference type="ARBA" id="ARBA00004651"/>
    </source>
</evidence>
<dbReference type="GO" id="GO:0000155">
    <property type="term" value="F:phosphorelay sensor kinase activity"/>
    <property type="evidence" value="ECO:0007669"/>
    <property type="project" value="InterPro"/>
</dbReference>
<dbReference type="Proteomes" id="UP000597038">
    <property type="component" value="Unassembled WGS sequence"/>
</dbReference>
<dbReference type="InterPro" id="IPR035965">
    <property type="entry name" value="PAS-like_dom_sf"/>
</dbReference>
<dbReference type="InterPro" id="IPR036097">
    <property type="entry name" value="HisK_dim/P_sf"/>
</dbReference>
<dbReference type="Gene3D" id="1.10.287.130">
    <property type="match status" value="1"/>
</dbReference>
<evidence type="ECO:0000256" key="14">
    <source>
        <dbReference type="SAM" id="Phobius"/>
    </source>
</evidence>
<evidence type="ECO:0000256" key="9">
    <source>
        <dbReference type="ARBA" id="ARBA00022741"/>
    </source>
</evidence>
<dbReference type="PROSITE" id="PS50885">
    <property type="entry name" value="HAMP"/>
    <property type="match status" value="1"/>
</dbReference>
<dbReference type="Pfam" id="PF13426">
    <property type="entry name" value="PAS_9"/>
    <property type="match status" value="1"/>
</dbReference>
<evidence type="ECO:0000259" key="15">
    <source>
        <dbReference type="PROSITE" id="PS50109"/>
    </source>
</evidence>
<dbReference type="RefSeq" id="WP_103209661.1">
    <property type="nucleotide sequence ID" value="NZ_CAJUZR010000037.1"/>
</dbReference>
<sequence>MLKFYHKLLIILTTITVVSFLLLGFIVHNAIYTISVEDQKNELTKQSQQILSLHYENNDARIQLLSDIYKANMLIIEGNRKYKFNSSDNYSIEKREREITNQLSTETSAYILNGKKGEYLFGYKNNDVTILISGKYTMVYNLQLEFWKYLILVGMFIIALIYFSVRYINRTYIQPINEVSYAASLLTEGNYKVRVPESSVKETKDLYVTINVLARRLEALNRAQKIQRNRLVTTLENIPSAVLMINKNGKIVVANQTYYEIFNQSDNVENKNYQQFLNDTLKKLVVEGFRTEQAVHGQVELYVNNIHQKFFDTSCVPILSRTRKKLEGMVVVLHDITKLKKLENLRRDFVANVSHELKTPITSMKGFTETLIDGAKNDPESLDMFLGIILKESNRIQSLVEDLLDLSKIEQTSTLEKHQINLSQVAESSLSVIKPIADDKFITLKNAVQKNVLAMADENKISQVIVNLLSNAINYSSPHKTVTLRVYNVTNSQIIEVIDEGIGMREEDKYRIFERFYRVDKARSRDSGGTGLGLSITKHIVEGYGGHIEVESELNVGSTFRVILPS</sequence>
<evidence type="ECO:0000259" key="16">
    <source>
        <dbReference type="PROSITE" id="PS50885"/>
    </source>
</evidence>